<keyword evidence="2" id="KW-1185">Reference proteome</keyword>
<sequence length="92" mass="10861">MVNFGCLIDFLFSCCRAVDSRLRGNDGNRDFRRLFTVGRILESDKISSVPFFWFRVSKRRIQESDLVYRNTRIIATNRQAATRIRPRQTTVE</sequence>
<evidence type="ECO:0008006" key="3">
    <source>
        <dbReference type="Google" id="ProtNLM"/>
    </source>
</evidence>
<dbReference type="Proteomes" id="UP000191272">
    <property type="component" value="Chromosome"/>
</dbReference>
<evidence type="ECO:0000313" key="2">
    <source>
        <dbReference type="Proteomes" id="UP000191272"/>
    </source>
</evidence>
<accession>A0ABN5IFQ4</accession>
<evidence type="ECO:0000313" key="1">
    <source>
        <dbReference type="EMBL" id="AVI44866.1"/>
    </source>
</evidence>
<gene>
    <name evidence="1" type="ORF">A6J88_14100</name>
</gene>
<reference evidence="2" key="1">
    <citation type="submission" date="2017-03" db="EMBL/GenBank/DDBJ databases">
        <title>FDA dAtabase for Regulatory Grade micrObial Sequences (FDA-ARGOS): Supporting development and validation of Infectious Disease Dx tests.</title>
        <authorList>
            <person name="Campos J."/>
            <person name="Goldberg B."/>
            <person name="Tallon L."/>
            <person name="Sadzewicz L."/>
            <person name="Sengamalay N."/>
            <person name="Ott S."/>
            <person name="Godinez A."/>
            <person name="Nagaraj S."/>
            <person name="Vyas G."/>
            <person name="Aluvathingal J."/>
            <person name="Nadendla S."/>
            <person name="Geyer C."/>
            <person name="Nandy P."/>
            <person name="Hobson J."/>
            <person name="Sichtig H."/>
        </authorList>
    </citation>
    <scope>NUCLEOTIDE SEQUENCE [LARGE SCALE GENOMIC DNA]</scope>
    <source>
        <strain evidence="2">FDAARGOS_260</strain>
    </source>
</reference>
<organism evidence="1 2">
    <name type="scientific">Neisseria mucosa</name>
    <dbReference type="NCBI Taxonomy" id="488"/>
    <lineage>
        <taxon>Bacteria</taxon>
        <taxon>Pseudomonadati</taxon>
        <taxon>Pseudomonadota</taxon>
        <taxon>Betaproteobacteria</taxon>
        <taxon>Neisseriales</taxon>
        <taxon>Neisseriaceae</taxon>
        <taxon>Neisseria</taxon>
    </lineage>
</organism>
<name>A0ABN5IFQ4_NEIMU</name>
<proteinExistence type="predicted"/>
<dbReference type="EMBL" id="CP020452">
    <property type="protein sequence ID" value="AVI44866.1"/>
    <property type="molecule type" value="Genomic_DNA"/>
</dbReference>
<protein>
    <recommendedName>
        <fullName evidence="3">Secreted protein</fullName>
    </recommendedName>
</protein>